<dbReference type="Pfam" id="PF04101">
    <property type="entry name" value="Glyco_tran_28_C"/>
    <property type="match status" value="1"/>
</dbReference>
<dbReference type="InterPro" id="IPR020023">
    <property type="entry name" value="PseG"/>
</dbReference>
<evidence type="ECO:0000256" key="1">
    <source>
        <dbReference type="PIRSR" id="PIRSR620023-1"/>
    </source>
</evidence>
<gene>
    <name evidence="4" type="ORF">ATB98_15195</name>
</gene>
<dbReference type="GO" id="GO:0016787">
    <property type="term" value="F:hydrolase activity"/>
    <property type="evidence" value="ECO:0007669"/>
    <property type="project" value="UniProtKB-KW"/>
</dbReference>
<keyword evidence="5" id="KW-1185">Reference proteome</keyword>
<dbReference type="STRING" id="36856.ATB98_15195"/>
<feature type="binding site" evidence="2">
    <location>
        <position position="183"/>
    </location>
    <ligand>
        <name>substrate</name>
    </ligand>
</feature>
<dbReference type="AlphaFoldDB" id="A0A178YUB4"/>
<evidence type="ECO:0000313" key="5">
    <source>
        <dbReference type="Proteomes" id="UP000078507"/>
    </source>
</evidence>
<proteinExistence type="predicted"/>
<protein>
    <submittedName>
        <fullName evidence="4">UDP-2,4-diacetamido-2,4, 6-trideoxy-beta-L-altropyranose hydrolase</fullName>
    </submittedName>
</protein>
<dbReference type="EMBL" id="LNQB01000031">
    <property type="protein sequence ID" value="OAP50443.1"/>
    <property type="molecule type" value="Genomic_DNA"/>
</dbReference>
<evidence type="ECO:0000313" key="4">
    <source>
        <dbReference type="EMBL" id="OAP50443.1"/>
    </source>
</evidence>
<feature type="domain" description="Glycosyl transferase family 28 C-terminal" evidence="3">
    <location>
        <begin position="205"/>
        <end position="354"/>
    </location>
</feature>
<dbReference type="PANTHER" id="PTHR21015">
    <property type="entry name" value="UDP-N-ACETYLGLUCOSAMINE--N-ACETYLMURAMYL-(PENTAPEPTIDE) PYROPHOSPHORYL-UNDECAPRENOL N-ACETYLGLUCOSAMINE TRANSFERASE 1"/>
    <property type="match status" value="1"/>
</dbReference>
<comment type="caution">
    <text evidence="4">The sequence shown here is derived from an EMBL/GenBank/DDBJ whole genome shotgun (WGS) entry which is preliminary data.</text>
</comment>
<name>A0A178YUB4_SINSA</name>
<dbReference type="Gene3D" id="3.40.50.11190">
    <property type="match status" value="1"/>
</dbReference>
<dbReference type="GO" id="GO:0016758">
    <property type="term" value="F:hexosyltransferase activity"/>
    <property type="evidence" value="ECO:0007669"/>
    <property type="project" value="InterPro"/>
</dbReference>
<feature type="active site" description="Proton acceptor" evidence="1">
    <location>
        <position position="26"/>
    </location>
</feature>
<keyword evidence="4" id="KW-0378">Hydrolase</keyword>
<sequence>MNLMPPARRHNVVFRVDASIDIGTGHVMRSLTLADMLSQRGFECRFVCRAEPGNLMGLIRSRGFAVVELPPAVGAGNASDRDDLAHSHWLGVDWRTDARQTMTAIGDASPNWLIVDHYALDIRWEQSLRPSCGYLMVVDDLADRQHDCDLLLDQNVGRTVDDYRQMVPAHCQMLLGPQFALLRPQFARERPHSLRRRRHAAPRRLLVTLGGVDKDNVTERVLNALERCELPNDADVTVVMGQHAPWLSSVRESAARMRRKTRVLSNVDDMASLMSQADLAIGAAGGTSWERCALGVPTILMVLAENQREVAQKLTGEGAAQLVELGADFDSKLENIVESLISDKMALAAMSERAAAICDGDGGLEVARRIAEGLCCGV</sequence>
<dbReference type="SUPFAM" id="SSF53756">
    <property type="entry name" value="UDP-Glycosyltransferase/glycogen phosphorylase"/>
    <property type="match status" value="1"/>
</dbReference>
<organism evidence="4 5">
    <name type="scientific">Sinorhizobium saheli</name>
    <dbReference type="NCBI Taxonomy" id="36856"/>
    <lineage>
        <taxon>Bacteria</taxon>
        <taxon>Pseudomonadati</taxon>
        <taxon>Pseudomonadota</taxon>
        <taxon>Alphaproteobacteria</taxon>
        <taxon>Hyphomicrobiales</taxon>
        <taxon>Rhizobiaceae</taxon>
        <taxon>Sinorhizobium/Ensifer group</taxon>
        <taxon>Sinorhizobium</taxon>
    </lineage>
</organism>
<dbReference type="NCBIfam" id="TIGR03590">
    <property type="entry name" value="PseG"/>
    <property type="match status" value="1"/>
</dbReference>
<dbReference type="InterPro" id="IPR007235">
    <property type="entry name" value="Glyco_trans_28_C"/>
</dbReference>
<dbReference type="Gene3D" id="3.40.50.2000">
    <property type="entry name" value="Glycogen Phosphorylase B"/>
    <property type="match status" value="1"/>
</dbReference>
<accession>A0A178YUB4</accession>
<evidence type="ECO:0000256" key="2">
    <source>
        <dbReference type="PIRSR" id="PIRSR620023-2"/>
    </source>
</evidence>
<dbReference type="RefSeq" id="WP_066867753.1">
    <property type="nucleotide sequence ID" value="NZ_LNQB01000031.1"/>
</dbReference>
<feature type="binding site" evidence="2">
    <location>
        <position position="290"/>
    </location>
    <ligand>
        <name>substrate</name>
    </ligand>
</feature>
<evidence type="ECO:0000259" key="3">
    <source>
        <dbReference type="Pfam" id="PF04101"/>
    </source>
</evidence>
<dbReference type="PANTHER" id="PTHR21015:SF22">
    <property type="entry name" value="GLYCOSYLTRANSFERASE"/>
    <property type="match status" value="1"/>
</dbReference>
<reference evidence="4 5" key="1">
    <citation type="submission" date="2015-11" db="EMBL/GenBank/DDBJ databases">
        <title>Ensifer anhuiense sp. nov., an effective nitrogen fixation bacterium with Glycine soja.</title>
        <authorList>
            <person name="Yan H."/>
            <person name="Chen W."/>
        </authorList>
    </citation>
    <scope>NUCLEOTIDE SEQUENCE [LARGE SCALE GENOMIC DNA]</scope>
    <source>
        <strain evidence="4 5">LMG 7837</strain>
    </source>
</reference>
<dbReference type="OrthoDB" id="9788924at2"/>
<dbReference type="Proteomes" id="UP000078507">
    <property type="component" value="Unassembled WGS sequence"/>
</dbReference>